<reference evidence="2 3" key="1">
    <citation type="submission" date="2011-02" db="EMBL/GenBank/DDBJ databases">
        <title>The Genome Sequence of Sphaeroforma arctica JP610.</title>
        <authorList>
            <consortium name="The Broad Institute Genome Sequencing Platform"/>
            <person name="Russ C."/>
            <person name="Cuomo C."/>
            <person name="Young S.K."/>
            <person name="Zeng Q."/>
            <person name="Gargeya S."/>
            <person name="Alvarado L."/>
            <person name="Berlin A."/>
            <person name="Chapman S.B."/>
            <person name="Chen Z."/>
            <person name="Freedman E."/>
            <person name="Gellesch M."/>
            <person name="Goldberg J."/>
            <person name="Griggs A."/>
            <person name="Gujja S."/>
            <person name="Heilman E."/>
            <person name="Heiman D."/>
            <person name="Howarth C."/>
            <person name="Mehta T."/>
            <person name="Neiman D."/>
            <person name="Pearson M."/>
            <person name="Roberts A."/>
            <person name="Saif S."/>
            <person name="Shea T."/>
            <person name="Shenoy N."/>
            <person name="Sisk P."/>
            <person name="Stolte C."/>
            <person name="Sykes S."/>
            <person name="White J."/>
            <person name="Yandava C."/>
            <person name="Burger G."/>
            <person name="Gray M.W."/>
            <person name="Holland P.W.H."/>
            <person name="King N."/>
            <person name="Lang F.B.F."/>
            <person name="Roger A.J."/>
            <person name="Ruiz-Trillo I."/>
            <person name="Haas B."/>
            <person name="Nusbaum C."/>
            <person name="Birren B."/>
        </authorList>
    </citation>
    <scope>NUCLEOTIDE SEQUENCE [LARGE SCALE GENOMIC DNA]</scope>
    <source>
        <strain evidence="2 3">JP610</strain>
    </source>
</reference>
<gene>
    <name evidence="2" type="ORF">SARC_06715</name>
</gene>
<accession>A0A0L0FVR1</accession>
<feature type="compositionally biased region" description="Basic and acidic residues" evidence="1">
    <location>
        <begin position="1"/>
        <end position="13"/>
    </location>
</feature>
<dbReference type="RefSeq" id="XP_014154829.1">
    <property type="nucleotide sequence ID" value="XM_014299354.1"/>
</dbReference>
<protein>
    <submittedName>
        <fullName evidence="2">Uncharacterized protein</fullName>
    </submittedName>
</protein>
<dbReference type="EMBL" id="KQ242088">
    <property type="protein sequence ID" value="KNC80927.1"/>
    <property type="molecule type" value="Genomic_DNA"/>
</dbReference>
<sequence length="60" mass="6340">MTSKDGLGEKTGDLDQEDGVTVVDADTDSIASKMNDSVTKTTPIDKQPMSIHDPGFGKTI</sequence>
<evidence type="ECO:0000313" key="3">
    <source>
        <dbReference type="Proteomes" id="UP000054560"/>
    </source>
</evidence>
<evidence type="ECO:0000313" key="2">
    <source>
        <dbReference type="EMBL" id="KNC80927.1"/>
    </source>
</evidence>
<evidence type="ECO:0000256" key="1">
    <source>
        <dbReference type="SAM" id="MobiDB-lite"/>
    </source>
</evidence>
<organism evidence="2 3">
    <name type="scientific">Sphaeroforma arctica JP610</name>
    <dbReference type="NCBI Taxonomy" id="667725"/>
    <lineage>
        <taxon>Eukaryota</taxon>
        <taxon>Ichthyosporea</taxon>
        <taxon>Ichthyophonida</taxon>
        <taxon>Sphaeroforma</taxon>
    </lineage>
</organism>
<feature type="compositionally biased region" description="Polar residues" evidence="1">
    <location>
        <begin position="29"/>
        <end position="44"/>
    </location>
</feature>
<dbReference type="GeneID" id="25907219"/>
<dbReference type="Proteomes" id="UP000054560">
    <property type="component" value="Unassembled WGS sequence"/>
</dbReference>
<feature type="region of interest" description="Disordered" evidence="1">
    <location>
        <begin position="1"/>
        <end position="60"/>
    </location>
</feature>
<keyword evidence="3" id="KW-1185">Reference proteome</keyword>
<proteinExistence type="predicted"/>
<dbReference type="AlphaFoldDB" id="A0A0L0FVR1"/>
<name>A0A0L0FVR1_9EUKA</name>